<gene>
    <name evidence="1" type="ORF">ATJ93_4763</name>
</gene>
<sequence>MITHPSRDKRINADLFRETRVSRSDISRPNWRLTLLFESDQGIEDKMPVLSQPGNSFPNATSFEFFSGIPDKILSNCLCITIAGKVTSFH</sequence>
<keyword evidence="2" id="KW-1185">Reference proteome</keyword>
<dbReference type="EMBL" id="RAPO01000013">
    <property type="protein sequence ID" value="RKD85207.1"/>
    <property type="molecule type" value="Genomic_DNA"/>
</dbReference>
<dbReference type="AlphaFoldDB" id="A0A419VUY3"/>
<evidence type="ECO:0000313" key="2">
    <source>
        <dbReference type="Proteomes" id="UP000283805"/>
    </source>
</evidence>
<evidence type="ECO:0000313" key="1">
    <source>
        <dbReference type="EMBL" id="RKD85207.1"/>
    </source>
</evidence>
<accession>A0A419VUY3</accession>
<comment type="caution">
    <text evidence="1">The sequence shown here is derived from an EMBL/GenBank/DDBJ whole genome shotgun (WGS) entry which is preliminary data.</text>
</comment>
<dbReference type="Proteomes" id="UP000283805">
    <property type="component" value="Unassembled WGS sequence"/>
</dbReference>
<protein>
    <submittedName>
        <fullName evidence="1">Uncharacterized protein</fullName>
    </submittedName>
</protein>
<name>A0A419VUY3_9EURY</name>
<organism evidence="1 2">
    <name type="scientific">Halopiger aswanensis</name>
    <dbReference type="NCBI Taxonomy" id="148449"/>
    <lineage>
        <taxon>Archaea</taxon>
        <taxon>Methanobacteriati</taxon>
        <taxon>Methanobacteriota</taxon>
        <taxon>Stenosarchaea group</taxon>
        <taxon>Halobacteria</taxon>
        <taxon>Halobacteriales</taxon>
        <taxon>Natrialbaceae</taxon>
        <taxon>Halopiger</taxon>
    </lineage>
</organism>
<proteinExistence type="predicted"/>
<reference evidence="1 2" key="1">
    <citation type="submission" date="2018-09" db="EMBL/GenBank/DDBJ databases">
        <title>Genomic Encyclopedia of Archaeal and Bacterial Type Strains, Phase II (KMG-II): from individual species to whole genera.</title>
        <authorList>
            <person name="Goeker M."/>
        </authorList>
    </citation>
    <scope>NUCLEOTIDE SEQUENCE [LARGE SCALE GENOMIC DNA]</scope>
    <source>
        <strain evidence="1 2">DSM 13151</strain>
    </source>
</reference>